<dbReference type="Gene3D" id="3.30.360.10">
    <property type="entry name" value="Dihydrodipicolinate Reductase, domain 2"/>
    <property type="match status" value="1"/>
</dbReference>
<feature type="active site" description="Proton donor" evidence="11">
    <location>
        <position position="207"/>
    </location>
</feature>
<evidence type="ECO:0000256" key="14">
    <source>
        <dbReference type="RuleBase" id="RU004171"/>
    </source>
</evidence>
<evidence type="ECO:0000259" key="15">
    <source>
        <dbReference type="PROSITE" id="PS51671"/>
    </source>
</evidence>
<dbReference type="PROSITE" id="PS51671">
    <property type="entry name" value="ACT"/>
    <property type="match status" value="1"/>
</dbReference>
<evidence type="ECO:0000256" key="4">
    <source>
        <dbReference type="ARBA" id="ARBA00013213"/>
    </source>
</evidence>
<feature type="binding site" evidence="12">
    <location>
        <position position="107"/>
    </location>
    <ligand>
        <name>NADPH</name>
        <dbReference type="ChEBI" id="CHEBI:57783"/>
    </ligand>
</feature>
<organism evidence="16 17">
    <name type="scientific">Desulfamplus magnetovallimortis</name>
    <dbReference type="NCBI Taxonomy" id="1246637"/>
    <lineage>
        <taxon>Bacteria</taxon>
        <taxon>Pseudomonadati</taxon>
        <taxon>Thermodesulfobacteriota</taxon>
        <taxon>Desulfobacteria</taxon>
        <taxon>Desulfobacterales</taxon>
        <taxon>Desulfobacteraceae</taxon>
        <taxon>Desulfamplus</taxon>
    </lineage>
</organism>
<dbReference type="InterPro" id="IPR005106">
    <property type="entry name" value="Asp/hSer_DH_NAD-bd"/>
</dbReference>
<evidence type="ECO:0000256" key="11">
    <source>
        <dbReference type="PIRSR" id="PIRSR000098-1"/>
    </source>
</evidence>
<keyword evidence="17" id="KW-1185">Reference proteome</keyword>
<dbReference type="GO" id="GO:0004412">
    <property type="term" value="F:homoserine dehydrogenase activity"/>
    <property type="evidence" value="ECO:0007669"/>
    <property type="project" value="UniProtKB-EC"/>
</dbReference>
<dbReference type="UniPathway" id="UPA00051">
    <property type="reaction ID" value="UER00465"/>
</dbReference>
<dbReference type="Pfam" id="PF03447">
    <property type="entry name" value="NAD_binding_3"/>
    <property type="match status" value="1"/>
</dbReference>
<evidence type="ECO:0000256" key="10">
    <source>
        <dbReference type="ARBA" id="ARBA00023167"/>
    </source>
</evidence>
<proteinExistence type="inferred from homology"/>
<protein>
    <recommendedName>
        <fullName evidence="5 13">Homoserine dehydrogenase</fullName>
        <ecNumber evidence="4 13">1.1.1.3</ecNumber>
    </recommendedName>
</protein>
<dbReference type="Pfam" id="PF01842">
    <property type="entry name" value="ACT"/>
    <property type="match status" value="1"/>
</dbReference>
<dbReference type="InterPro" id="IPR019811">
    <property type="entry name" value="HDH_CS"/>
</dbReference>
<dbReference type="PROSITE" id="PS01042">
    <property type="entry name" value="HOMOSER_DHGENASE"/>
    <property type="match status" value="1"/>
</dbReference>
<dbReference type="RefSeq" id="WP_080797683.1">
    <property type="nucleotide sequence ID" value="NZ_LT828540.1"/>
</dbReference>
<comment type="similarity">
    <text evidence="3 14">Belongs to the homoserine dehydrogenase family.</text>
</comment>
<evidence type="ECO:0000256" key="3">
    <source>
        <dbReference type="ARBA" id="ARBA00006753"/>
    </source>
</evidence>
<evidence type="ECO:0000256" key="12">
    <source>
        <dbReference type="PIRSR" id="PIRSR000098-2"/>
    </source>
</evidence>
<dbReference type="InterPro" id="IPR002912">
    <property type="entry name" value="ACT_dom"/>
</dbReference>
<feature type="binding site" evidence="12">
    <location>
        <position position="192"/>
    </location>
    <ligand>
        <name>L-homoserine</name>
        <dbReference type="ChEBI" id="CHEBI:57476"/>
    </ligand>
</feature>
<dbReference type="Proteomes" id="UP000191931">
    <property type="component" value="Unassembled WGS sequence"/>
</dbReference>
<dbReference type="GO" id="GO:0009088">
    <property type="term" value="P:threonine biosynthetic process"/>
    <property type="evidence" value="ECO:0007669"/>
    <property type="project" value="UniProtKB-UniPathway"/>
</dbReference>
<dbReference type="CDD" id="cd04881">
    <property type="entry name" value="ACT_HSDH-Hom"/>
    <property type="match status" value="1"/>
</dbReference>
<dbReference type="PANTHER" id="PTHR43331">
    <property type="entry name" value="HOMOSERINE DEHYDROGENASE"/>
    <property type="match status" value="1"/>
</dbReference>
<reference evidence="16 17" key="1">
    <citation type="submission" date="2017-03" db="EMBL/GenBank/DDBJ databases">
        <authorList>
            <person name="Afonso C.L."/>
            <person name="Miller P.J."/>
            <person name="Scott M.A."/>
            <person name="Spackman E."/>
            <person name="Goraichik I."/>
            <person name="Dimitrov K.M."/>
            <person name="Suarez D.L."/>
            <person name="Swayne D.E."/>
        </authorList>
    </citation>
    <scope>NUCLEOTIDE SEQUENCE [LARGE SCALE GENOMIC DNA]</scope>
    <source>
        <strain evidence="16">PRJEB14757</strain>
    </source>
</reference>
<evidence type="ECO:0000256" key="1">
    <source>
        <dbReference type="ARBA" id="ARBA00005056"/>
    </source>
</evidence>
<comment type="catalytic activity">
    <reaction evidence="13">
        <text>L-homoserine + NADP(+) = L-aspartate 4-semialdehyde + NADPH + H(+)</text>
        <dbReference type="Rhea" id="RHEA:15761"/>
        <dbReference type="ChEBI" id="CHEBI:15378"/>
        <dbReference type="ChEBI" id="CHEBI:57476"/>
        <dbReference type="ChEBI" id="CHEBI:57783"/>
        <dbReference type="ChEBI" id="CHEBI:58349"/>
        <dbReference type="ChEBI" id="CHEBI:537519"/>
        <dbReference type="EC" id="1.1.1.3"/>
    </reaction>
</comment>
<dbReference type="Gene3D" id="3.40.50.720">
    <property type="entry name" value="NAD(P)-binding Rossmann-like Domain"/>
    <property type="match status" value="1"/>
</dbReference>
<comment type="pathway">
    <text evidence="2 13">Amino-acid biosynthesis; L-methionine biosynthesis via de novo pathway; L-homoserine from L-aspartate: step 3/3.</text>
</comment>
<dbReference type="InterPro" id="IPR001342">
    <property type="entry name" value="HDH_cat"/>
</dbReference>
<keyword evidence="10 13" id="KW-0486">Methionine biosynthesis</keyword>
<feature type="domain" description="ACT" evidence="15">
    <location>
        <begin position="357"/>
        <end position="434"/>
    </location>
</feature>
<dbReference type="Pfam" id="PF00742">
    <property type="entry name" value="Homoserine_dh"/>
    <property type="match status" value="1"/>
</dbReference>
<evidence type="ECO:0000256" key="8">
    <source>
        <dbReference type="ARBA" id="ARBA00022857"/>
    </source>
</evidence>
<dbReference type="Gene3D" id="3.30.70.260">
    <property type="match status" value="1"/>
</dbReference>
<evidence type="ECO:0000313" key="17">
    <source>
        <dbReference type="Proteomes" id="UP000191931"/>
    </source>
</evidence>
<dbReference type="OrthoDB" id="9808167at2"/>
<dbReference type="NCBIfam" id="NF004976">
    <property type="entry name" value="PRK06349.1"/>
    <property type="match status" value="1"/>
</dbReference>
<evidence type="ECO:0000256" key="7">
    <source>
        <dbReference type="ARBA" id="ARBA00022697"/>
    </source>
</evidence>
<evidence type="ECO:0000256" key="13">
    <source>
        <dbReference type="RuleBase" id="RU000579"/>
    </source>
</evidence>
<dbReference type="AlphaFoldDB" id="A0A1W1HBL5"/>
<comment type="pathway">
    <text evidence="1 13">Amino-acid biosynthesis; L-threonine biosynthesis; L-threonine from L-aspartate: step 3/5.</text>
</comment>
<keyword evidence="8 12" id="KW-0521">NADP</keyword>
<dbReference type="EC" id="1.1.1.3" evidence="4 13"/>
<evidence type="ECO:0000256" key="2">
    <source>
        <dbReference type="ARBA" id="ARBA00005062"/>
    </source>
</evidence>
<dbReference type="SUPFAM" id="SSF55021">
    <property type="entry name" value="ACT-like"/>
    <property type="match status" value="1"/>
</dbReference>
<sequence>MKTKKINIGILGCGVVGTGVAKLLMEKAELLESRIGVPVNLKYVADLDTTTDRGISFPEGVFISDAGTVINDPDINIIVELIGGTKVAKDFTLKALENGKHVVTANKALIASFGNIIVQTAREKELDFAFEASVGGCMPVIKSIRESLVANRIDSMTGILNGTCNYILTKITSEGCPFDEALKEAQEKGYAEADPFLDIEGHDSAHKLAILTSLAYGMEINLDDIYVEGISSITPMDIQNAREFGYSIKLLAISKNHSDSVEARVHPTMIPESHPLAHVNGSMNAVTIDGDATGRTMLYGAGAGMMPTASAVVSDIADIARNIMTGSKKRMPILGSPQKNIKKIPIMPFTETSTCYYIRLEASDHPGVLSKISGILGDQGISIKSVHQKGRRTNGTVPVVMITHKAMEKEIQKSLAEIASLDAIPEKPVVIRIEEE</sequence>
<evidence type="ECO:0000256" key="9">
    <source>
        <dbReference type="ARBA" id="ARBA00023002"/>
    </source>
</evidence>
<dbReference type="SUPFAM" id="SSF55347">
    <property type="entry name" value="Glyceraldehyde-3-phosphate dehydrogenase-like, C-terminal domain"/>
    <property type="match status" value="1"/>
</dbReference>
<dbReference type="InterPro" id="IPR036291">
    <property type="entry name" value="NAD(P)-bd_dom_sf"/>
</dbReference>
<dbReference type="EMBL" id="FWEV01000112">
    <property type="protein sequence ID" value="SLM29826.1"/>
    <property type="molecule type" value="Genomic_DNA"/>
</dbReference>
<keyword evidence="9 13" id="KW-0560">Oxidoreductase</keyword>
<dbReference type="FunFam" id="3.30.70.260:FF:000030">
    <property type="entry name" value="Homoserine dehydrogenase"/>
    <property type="match status" value="1"/>
</dbReference>
<name>A0A1W1HBL5_9BACT</name>
<feature type="binding site" evidence="12">
    <location>
        <begin position="11"/>
        <end position="18"/>
    </location>
    <ligand>
        <name>NADP(+)</name>
        <dbReference type="ChEBI" id="CHEBI:58349"/>
    </ligand>
</feature>
<gene>
    <name evidence="16" type="primary">hom</name>
    <name evidence="16" type="ORF">MTBBW1_20023</name>
</gene>
<evidence type="ECO:0000313" key="16">
    <source>
        <dbReference type="EMBL" id="SLM29826.1"/>
    </source>
</evidence>
<dbReference type="FunFam" id="3.30.360.10:FF:000005">
    <property type="entry name" value="Homoserine dehydrogenase"/>
    <property type="match status" value="1"/>
</dbReference>
<accession>A0A1W1HBL5</accession>
<evidence type="ECO:0000256" key="6">
    <source>
        <dbReference type="ARBA" id="ARBA00022605"/>
    </source>
</evidence>
<dbReference type="PIRSF" id="PIRSF000098">
    <property type="entry name" value="Homoser_dehydrog"/>
    <property type="match status" value="1"/>
</dbReference>
<dbReference type="InterPro" id="IPR016204">
    <property type="entry name" value="HDH"/>
</dbReference>
<dbReference type="PANTHER" id="PTHR43331:SF1">
    <property type="entry name" value="HOMOSERINE DEHYDROGENASE"/>
    <property type="match status" value="1"/>
</dbReference>
<keyword evidence="6 13" id="KW-0028">Amino-acid biosynthesis</keyword>
<dbReference type="GO" id="GO:0009086">
    <property type="term" value="P:methionine biosynthetic process"/>
    <property type="evidence" value="ECO:0007669"/>
    <property type="project" value="UniProtKB-KW"/>
</dbReference>
<evidence type="ECO:0000256" key="5">
    <source>
        <dbReference type="ARBA" id="ARBA00013376"/>
    </source>
</evidence>
<dbReference type="GO" id="GO:0050661">
    <property type="term" value="F:NADP binding"/>
    <property type="evidence" value="ECO:0007669"/>
    <property type="project" value="InterPro"/>
</dbReference>
<dbReference type="STRING" id="1246637.MTBBW1_20023"/>
<dbReference type="InterPro" id="IPR045865">
    <property type="entry name" value="ACT-like_dom_sf"/>
</dbReference>
<dbReference type="UniPathway" id="UPA00050">
    <property type="reaction ID" value="UER00063"/>
</dbReference>
<keyword evidence="7 13" id="KW-0791">Threonine biosynthesis</keyword>
<dbReference type="SUPFAM" id="SSF51735">
    <property type="entry name" value="NAD(P)-binding Rossmann-fold domains"/>
    <property type="match status" value="1"/>
</dbReference>